<keyword evidence="12" id="KW-0256">Endoplasmic reticulum</keyword>
<proteinExistence type="predicted"/>
<evidence type="ECO:0000256" key="18">
    <source>
        <dbReference type="ARBA" id="ARBA00023228"/>
    </source>
</evidence>
<sequence>VPIRSSFRAKGALIVAVLLVGICLGKTSIATGQADQPAWLDTYREPASRIIGAAMADTFAWDRLAELSDLFGHRLSGSPQLEKAIQWAANKMRADGLENVHLEPVMVPHWVRGQEHAKVIRPTEQELVMLGLGGSIGTPPGGIEAETFVVGSFDELDSRAHGKIVVYNVPFTTYAQTVRYRTTGAWRAARHGAVASLVRSVGPRGARTPHTGAVNYTETDSRIPAAAITVEDAELLQRMQDRGTPGWVHLEMNARLLPDAESANVVGEILGWERPEEVVVVGGHIDSWDVGTGSTDDGGGCIVTWEALRIINQLGLRPRRTLRVVLWTNEENGLRGATAYRDRYDKQLADHIMMLESDSGVSRPRGFLFTGNPRGRETVGAIASLLRGIDAHRIGPNGGGADIGPSVRAANIPSMSLDVDSSNYFTIHHTPADTMDKIDPTEVAQNVAAIAVMAYVVADLPDRLGR</sequence>
<evidence type="ECO:0000256" key="11">
    <source>
        <dbReference type="ARBA" id="ARBA00022801"/>
    </source>
</evidence>
<evidence type="ECO:0000259" key="21">
    <source>
        <dbReference type="Pfam" id="PF04389"/>
    </source>
</evidence>
<keyword evidence="17" id="KW-0325">Glycoprotein</keyword>
<evidence type="ECO:0000256" key="6">
    <source>
        <dbReference type="ARBA" id="ARBA00022525"/>
    </source>
</evidence>
<evidence type="ECO:0000256" key="10">
    <source>
        <dbReference type="ARBA" id="ARBA00022729"/>
    </source>
</evidence>
<dbReference type="Gene3D" id="3.40.630.10">
    <property type="entry name" value="Zn peptidases"/>
    <property type="match status" value="1"/>
</dbReference>
<keyword evidence="7" id="KW-0121">Carboxypeptidase</keyword>
<evidence type="ECO:0000256" key="19">
    <source>
        <dbReference type="ARBA" id="ARBA00025833"/>
    </source>
</evidence>
<dbReference type="AlphaFoldDB" id="A0A381T8R4"/>
<dbReference type="PANTHER" id="PTHR12053">
    <property type="entry name" value="PROTEASE FAMILY M28 PLASMA GLUTAMATE CARBOXYPEPTIDASE-RELATED"/>
    <property type="match status" value="1"/>
</dbReference>
<evidence type="ECO:0000256" key="1">
    <source>
        <dbReference type="ARBA" id="ARBA00004240"/>
    </source>
</evidence>
<evidence type="ECO:0000256" key="14">
    <source>
        <dbReference type="ARBA" id="ARBA00023034"/>
    </source>
</evidence>
<accession>A0A381T8R4</accession>
<keyword evidence="8" id="KW-0645">Protease</keyword>
<keyword evidence="18" id="KW-0458">Lysosome</keyword>
<evidence type="ECO:0000256" key="15">
    <source>
        <dbReference type="ARBA" id="ARBA00023049"/>
    </source>
</evidence>
<dbReference type="GO" id="GO:0005764">
    <property type="term" value="C:lysosome"/>
    <property type="evidence" value="ECO:0007669"/>
    <property type="project" value="UniProtKB-SubCell"/>
</dbReference>
<reference evidence="22" key="1">
    <citation type="submission" date="2018-05" db="EMBL/GenBank/DDBJ databases">
        <authorList>
            <person name="Lanie J.A."/>
            <person name="Ng W.-L."/>
            <person name="Kazmierczak K.M."/>
            <person name="Andrzejewski T.M."/>
            <person name="Davidsen T.M."/>
            <person name="Wayne K.J."/>
            <person name="Tettelin H."/>
            <person name="Glass J.I."/>
            <person name="Rusch D."/>
            <person name="Podicherti R."/>
            <person name="Tsui H.-C.T."/>
            <person name="Winkler M.E."/>
        </authorList>
    </citation>
    <scope>NUCLEOTIDE SEQUENCE</scope>
</reference>
<feature type="non-terminal residue" evidence="22">
    <location>
        <position position="1"/>
    </location>
</feature>
<dbReference type="GO" id="GO:0004180">
    <property type="term" value="F:carboxypeptidase activity"/>
    <property type="evidence" value="ECO:0007669"/>
    <property type="project" value="UniProtKB-KW"/>
</dbReference>
<dbReference type="InterPro" id="IPR007484">
    <property type="entry name" value="Peptidase_M28"/>
</dbReference>
<keyword evidence="10" id="KW-0732">Signal</keyword>
<keyword evidence="11" id="KW-0378">Hydrolase</keyword>
<evidence type="ECO:0000256" key="13">
    <source>
        <dbReference type="ARBA" id="ARBA00022833"/>
    </source>
</evidence>
<organism evidence="22">
    <name type="scientific">marine metagenome</name>
    <dbReference type="NCBI Taxonomy" id="408172"/>
    <lineage>
        <taxon>unclassified sequences</taxon>
        <taxon>metagenomes</taxon>
        <taxon>ecological metagenomes</taxon>
    </lineage>
</organism>
<feature type="domain" description="Peptidase M28" evidence="21">
    <location>
        <begin position="264"/>
        <end position="451"/>
    </location>
</feature>
<evidence type="ECO:0000256" key="12">
    <source>
        <dbReference type="ARBA" id="ARBA00022824"/>
    </source>
</evidence>
<evidence type="ECO:0000256" key="17">
    <source>
        <dbReference type="ARBA" id="ARBA00023180"/>
    </source>
</evidence>
<dbReference type="GO" id="GO:0006508">
    <property type="term" value="P:proteolysis"/>
    <property type="evidence" value="ECO:0007669"/>
    <property type="project" value="UniProtKB-KW"/>
</dbReference>
<name>A0A381T8R4_9ZZZZ</name>
<keyword evidence="9" id="KW-0479">Metal-binding</keyword>
<keyword evidence="14" id="KW-0333">Golgi apparatus</keyword>
<evidence type="ECO:0000256" key="9">
    <source>
        <dbReference type="ARBA" id="ARBA00022723"/>
    </source>
</evidence>
<dbReference type="PANTHER" id="PTHR12053:SF3">
    <property type="entry name" value="CARBOXYPEPTIDASE Q"/>
    <property type="match status" value="1"/>
</dbReference>
<dbReference type="GO" id="GO:0005615">
    <property type="term" value="C:extracellular space"/>
    <property type="evidence" value="ECO:0007669"/>
    <property type="project" value="TreeGrafter"/>
</dbReference>
<evidence type="ECO:0000256" key="4">
    <source>
        <dbReference type="ARBA" id="ARBA00004613"/>
    </source>
</evidence>
<evidence type="ECO:0000256" key="20">
    <source>
        <dbReference type="ARBA" id="ARBA00033328"/>
    </source>
</evidence>
<dbReference type="Pfam" id="PF04389">
    <property type="entry name" value="Peptidase_M28"/>
    <property type="match status" value="1"/>
</dbReference>
<dbReference type="SUPFAM" id="SSF53187">
    <property type="entry name" value="Zn-dependent exopeptidases"/>
    <property type="match status" value="1"/>
</dbReference>
<evidence type="ECO:0000256" key="3">
    <source>
        <dbReference type="ARBA" id="ARBA00004555"/>
    </source>
</evidence>
<dbReference type="GO" id="GO:0005783">
    <property type="term" value="C:endoplasmic reticulum"/>
    <property type="evidence" value="ECO:0007669"/>
    <property type="project" value="UniProtKB-SubCell"/>
</dbReference>
<keyword evidence="13" id="KW-0862">Zinc</keyword>
<comment type="subcellular location">
    <subcellularLocation>
        <location evidence="1">Endoplasmic reticulum</location>
    </subcellularLocation>
    <subcellularLocation>
        <location evidence="3">Golgi apparatus</location>
    </subcellularLocation>
    <subcellularLocation>
        <location evidence="2">Lysosome</location>
    </subcellularLocation>
    <subcellularLocation>
        <location evidence="4">Secreted</location>
    </subcellularLocation>
</comment>
<dbReference type="InterPro" id="IPR039866">
    <property type="entry name" value="CPQ"/>
</dbReference>
<gene>
    <name evidence="22" type="ORF">METZ01_LOCUS63941</name>
</gene>
<dbReference type="GO" id="GO:0043171">
    <property type="term" value="P:peptide catabolic process"/>
    <property type="evidence" value="ECO:0007669"/>
    <property type="project" value="TreeGrafter"/>
</dbReference>
<dbReference type="GO" id="GO:0070573">
    <property type="term" value="F:metallodipeptidase activity"/>
    <property type="evidence" value="ECO:0007669"/>
    <property type="project" value="InterPro"/>
</dbReference>
<evidence type="ECO:0000313" key="22">
    <source>
        <dbReference type="EMBL" id="SVA11087.1"/>
    </source>
</evidence>
<protein>
    <recommendedName>
        <fullName evidence="5">Carboxypeptidase Q</fullName>
    </recommendedName>
    <alternativeName>
        <fullName evidence="20">Plasma glutamate carboxypeptidase</fullName>
    </alternativeName>
</protein>
<evidence type="ECO:0000256" key="8">
    <source>
        <dbReference type="ARBA" id="ARBA00022670"/>
    </source>
</evidence>
<evidence type="ECO:0000256" key="7">
    <source>
        <dbReference type="ARBA" id="ARBA00022645"/>
    </source>
</evidence>
<evidence type="ECO:0000256" key="5">
    <source>
        <dbReference type="ARBA" id="ARBA00014116"/>
    </source>
</evidence>
<dbReference type="Gene3D" id="3.50.30.30">
    <property type="match status" value="1"/>
</dbReference>
<keyword evidence="6" id="KW-0964">Secreted</keyword>
<dbReference type="GO" id="GO:0005794">
    <property type="term" value="C:Golgi apparatus"/>
    <property type="evidence" value="ECO:0007669"/>
    <property type="project" value="UniProtKB-SubCell"/>
</dbReference>
<keyword evidence="16" id="KW-0865">Zymogen</keyword>
<keyword evidence="15" id="KW-0482">Metalloprotease</keyword>
<dbReference type="GO" id="GO:0046872">
    <property type="term" value="F:metal ion binding"/>
    <property type="evidence" value="ECO:0007669"/>
    <property type="project" value="UniProtKB-KW"/>
</dbReference>
<evidence type="ECO:0000256" key="16">
    <source>
        <dbReference type="ARBA" id="ARBA00023145"/>
    </source>
</evidence>
<evidence type="ECO:0000256" key="2">
    <source>
        <dbReference type="ARBA" id="ARBA00004371"/>
    </source>
</evidence>
<dbReference type="EMBL" id="UINC01004013">
    <property type="protein sequence ID" value="SVA11087.1"/>
    <property type="molecule type" value="Genomic_DNA"/>
</dbReference>
<comment type="subunit">
    <text evidence="19">Homodimer. The monomeric form is inactive while the homodimer is active.</text>
</comment>